<organism evidence="1 2">
    <name type="scientific">Phormidium yuhuli AB48</name>
    <dbReference type="NCBI Taxonomy" id="2940671"/>
    <lineage>
        <taxon>Bacteria</taxon>
        <taxon>Bacillati</taxon>
        <taxon>Cyanobacteriota</taxon>
        <taxon>Cyanophyceae</taxon>
        <taxon>Oscillatoriophycideae</taxon>
        <taxon>Oscillatoriales</taxon>
        <taxon>Oscillatoriaceae</taxon>
        <taxon>Phormidium</taxon>
        <taxon>Phormidium yuhuli</taxon>
    </lineage>
</organism>
<evidence type="ECO:0000313" key="1">
    <source>
        <dbReference type="EMBL" id="USR89743.1"/>
    </source>
</evidence>
<dbReference type="Proteomes" id="UP001056708">
    <property type="component" value="Chromosome"/>
</dbReference>
<accession>A0ABY5AKM2</accession>
<evidence type="ECO:0008006" key="3">
    <source>
        <dbReference type="Google" id="ProtNLM"/>
    </source>
</evidence>
<sequence length="1014" mass="102768">MTTILENPDNLLLGDEGDNLLEGTAVGVIDGLEGDDTILSALNASEPGSTLFGNAGNDYIRSRGIGDIAFGGPGNDTLVNENGQGLMFGDQGSDYLVARASGATLFGGSDMDDAPDDGDNILISEGGQNILVGGGGNDTLLGLVGGDTMAGRGGDDYIVGGPEGNNFLFGNRGLDSLLSLSVDRPDSLYGGQDNDHVAVGSDSTADNPILAGGQGSDTVEVQGSQVDGAILIGDANLEGGFSGSDAGDDYLYVAGGNNHQLFGNAGSDTLAIGINVGIGVSLFGGFGDDFLVGTGGAGLPLPAQIKAFGDKGSDTLMLAGKDSEFWGDNPTMKSDFGNNTIIGIGIGNTLRGGNDFTTGSNAGNNTITAQLGDIELAEGEASKNVLMGGPGDDTLDASASGPGDTLIGGPEGGGGNNTFMFTAGQFIKADLSGASVNTYIGVNAGMSDIAVTVGAQDVVQGDGNFFFTGEQSRSISLITGGVTLNNNSAHFIQITGDASGVTKTGNGNNFFDLGSVSGAIETGDGDNTFFIGKDVKGSIKAGKGKNKFKMSGSVIDTGVIEFGAGDNDLTFEGFVSGKVKGGKGKSGKNKVKAHSLKNGGIFDFSEGESCEIDVTEVFQGGQIIIGGVSSSVNVSLAYSGASFTALSGDNRIILDALSPMLDEEGNPEAEQEVISITGGDGNDVLGVSSSFSFSSFSFSSFSFSSFVSVSLNISVSGGNNVMQGAGFGDIITAGIGNDVIYGGAVSFEALTSTYNGFQIQGATASSIALDFSRVANGDFIDLSKGGNNRVLFRSAFETGFTLQQSFRSFQSNSFISLGSTGDINVGTGLSSSNLLVGTNGQFIGANGTSADGAPSGTSFTKGVFSGAVGIDTLNNFQVGRDKIVLDSSQFTLSSESVKLFRGQGALYGVIANGSGAGLDYNDFDNVLNGSGYFFESFVRGIGSNDAFDAAEINFNAEGQLFFDLEAQGLYLGFEGGAKLIARLPGVNLTGDVGGTVANDFVTIQSIGEDQVTLF</sequence>
<dbReference type="EMBL" id="CP098611">
    <property type="protein sequence ID" value="USR89743.1"/>
    <property type="molecule type" value="Genomic_DNA"/>
</dbReference>
<gene>
    <name evidence="1" type="ORF">NEA10_12735</name>
</gene>
<dbReference type="Gene3D" id="2.160.20.160">
    <property type="match status" value="2"/>
</dbReference>
<keyword evidence="2" id="KW-1185">Reference proteome</keyword>
<dbReference type="SUPFAM" id="SSF51120">
    <property type="entry name" value="beta-Roll"/>
    <property type="match status" value="3"/>
</dbReference>
<dbReference type="PRINTS" id="PR00313">
    <property type="entry name" value="CABNDNGRPT"/>
</dbReference>
<reference evidence="1" key="1">
    <citation type="submission" date="2022-06" db="EMBL/GenBank/DDBJ databases">
        <title>Genome sequence of Phormidium yuhuli AB48 isolated from an industrial photobioreactor environment.</title>
        <authorList>
            <person name="Qiu Y."/>
            <person name="Noonan A.J.C."/>
            <person name="Dofher K."/>
            <person name="Koch M."/>
            <person name="Kieft B."/>
            <person name="Lin X."/>
            <person name="Ziels R.M."/>
            <person name="Hallam S.J."/>
        </authorList>
    </citation>
    <scope>NUCLEOTIDE SEQUENCE</scope>
    <source>
        <strain evidence="1">AB48</strain>
    </source>
</reference>
<dbReference type="InterPro" id="IPR001343">
    <property type="entry name" value="Hemolysn_Ca-bd"/>
</dbReference>
<protein>
    <recommendedName>
        <fullName evidence="3">Calcium-binding protein</fullName>
    </recommendedName>
</protein>
<name>A0ABY5AKM2_9CYAN</name>
<dbReference type="RefSeq" id="WP_252660856.1">
    <property type="nucleotide sequence ID" value="NZ_CP098611.1"/>
</dbReference>
<dbReference type="Pfam" id="PF00353">
    <property type="entry name" value="HemolysinCabind"/>
    <property type="match status" value="6"/>
</dbReference>
<dbReference type="InterPro" id="IPR011049">
    <property type="entry name" value="Serralysin-like_metalloprot_C"/>
</dbReference>
<evidence type="ECO:0000313" key="2">
    <source>
        <dbReference type="Proteomes" id="UP001056708"/>
    </source>
</evidence>
<proteinExistence type="predicted"/>